<keyword evidence="4" id="KW-1185">Reference proteome</keyword>
<dbReference type="InterPro" id="IPR036866">
    <property type="entry name" value="RibonucZ/Hydroxyglut_hydro"/>
</dbReference>
<accession>A0ABV1RFM1</accession>
<reference evidence="3 4" key="1">
    <citation type="submission" date="2024-06" db="EMBL/GenBank/DDBJ databases">
        <authorList>
            <person name="Chen R.Y."/>
        </authorList>
    </citation>
    <scope>NUCLEOTIDE SEQUENCE [LARGE SCALE GENOMIC DNA]</scope>
    <source>
        <strain evidence="3 4">D2</strain>
    </source>
</reference>
<dbReference type="PANTHER" id="PTHR43084">
    <property type="entry name" value="PERSULFIDE DIOXYGENASE ETHE1"/>
    <property type="match status" value="1"/>
</dbReference>
<dbReference type="Proteomes" id="UP001467690">
    <property type="component" value="Unassembled WGS sequence"/>
</dbReference>
<keyword evidence="1" id="KW-0479">Metal-binding</keyword>
<comment type="caution">
    <text evidence="3">The sequence shown here is derived from an EMBL/GenBank/DDBJ whole genome shotgun (WGS) entry which is preliminary data.</text>
</comment>
<sequence>MIRQLYDRDSYTYTYLLVCDKTGQAALIDPVKDNVTQYVQLLKELNLKLVYALDTHIHADHITALSVLRKATGCSTLVSSQGKVNCASGGLTNNACLTIGLLSLRAIYTPGHTDDSYSFYLQEGANGYLFTGDTLLIRGTGRTDFQNGSASDLYESLHNKLLQYPDNTIVYPAHDYNGFTQSTIFEEKYFNPRVKIKDKGAFIQFMAELNLPKPKHIEIAVPANQQCGELDV</sequence>
<dbReference type="RefSeq" id="WP_143871032.1">
    <property type="nucleotide sequence ID" value="NZ_CP041660.1"/>
</dbReference>
<proteinExistence type="predicted"/>
<dbReference type="SMART" id="SM00849">
    <property type="entry name" value="Lactamase_B"/>
    <property type="match status" value="1"/>
</dbReference>
<gene>
    <name evidence="3" type="ORF">ABS311_07365</name>
</gene>
<dbReference type="InterPro" id="IPR001279">
    <property type="entry name" value="Metallo-B-lactamas"/>
</dbReference>
<name>A0ABV1RFM1_9ALTE</name>
<feature type="domain" description="Metallo-beta-lactamase" evidence="2">
    <location>
        <begin position="11"/>
        <end position="174"/>
    </location>
</feature>
<dbReference type="InterPro" id="IPR044528">
    <property type="entry name" value="POD-like_MBL-fold"/>
</dbReference>
<evidence type="ECO:0000256" key="1">
    <source>
        <dbReference type="ARBA" id="ARBA00022723"/>
    </source>
</evidence>
<dbReference type="Gene3D" id="3.60.15.10">
    <property type="entry name" value="Ribonuclease Z/Hydroxyacylglutathione hydrolase-like"/>
    <property type="match status" value="1"/>
</dbReference>
<evidence type="ECO:0000313" key="3">
    <source>
        <dbReference type="EMBL" id="MER2491699.1"/>
    </source>
</evidence>
<dbReference type="PANTHER" id="PTHR43084:SF1">
    <property type="entry name" value="PERSULFIDE DIOXYGENASE ETHE1, MITOCHONDRIAL"/>
    <property type="match status" value="1"/>
</dbReference>
<dbReference type="SUPFAM" id="SSF56281">
    <property type="entry name" value="Metallo-hydrolase/oxidoreductase"/>
    <property type="match status" value="1"/>
</dbReference>
<dbReference type="EMBL" id="JBELOE010000143">
    <property type="protein sequence ID" value="MER2491699.1"/>
    <property type="molecule type" value="Genomic_DNA"/>
</dbReference>
<dbReference type="InterPro" id="IPR051682">
    <property type="entry name" value="Mito_Persulfide_Diox"/>
</dbReference>
<evidence type="ECO:0000313" key="4">
    <source>
        <dbReference type="Proteomes" id="UP001467690"/>
    </source>
</evidence>
<evidence type="ECO:0000259" key="2">
    <source>
        <dbReference type="SMART" id="SM00849"/>
    </source>
</evidence>
<dbReference type="Pfam" id="PF00753">
    <property type="entry name" value="Lactamase_B"/>
    <property type="match status" value="2"/>
</dbReference>
<organism evidence="3 4">
    <name type="scientific">Catenovulum sediminis</name>
    <dbReference type="NCBI Taxonomy" id="1740262"/>
    <lineage>
        <taxon>Bacteria</taxon>
        <taxon>Pseudomonadati</taxon>
        <taxon>Pseudomonadota</taxon>
        <taxon>Gammaproteobacteria</taxon>
        <taxon>Alteromonadales</taxon>
        <taxon>Alteromonadaceae</taxon>
        <taxon>Catenovulum</taxon>
    </lineage>
</organism>
<protein>
    <submittedName>
        <fullName evidence="3">MBL fold metallo-hydrolase</fullName>
    </submittedName>
</protein>
<dbReference type="CDD" id="cd07724">
    <property type="entry name" value="POD-like_MBL-fold"/>
    <property type="match status" value="1"/>
</dbReference>